<evidence type="ECO:0000256" key="1">
    <source>
        <dbReference type="SAM" id="MobiDB-lite"/>
    </source>
</evidence>
<name>A0A644ZPJ3_9ZZZZ</name>
<dbReference type="EMBL" id="VSSQ01009681">
    <property type="protein sequence ID" value="MPM42308.1"/>
    <property type="molecule type" value="Genomic_DNA"/>
</dbReference>
<organism evidence="2">
    <name type="scientific">bioreactor metagenome</name>
    <dbReference type="NCBI Taxonomy" id="1076179"/>
    <lineage>
        <taxon>unclassified sequences</taxon>
        <taxon>metagenomes</taxon>
        <taxon>ecological metagenomes</taxon>
    </lineage>
</organism>
<reference evidence="2" key="1">
    <citation type="submission" date="2019-08" db="EMBL/GenBank/DDBJ databases">
        <authorList>
            <person name="Kucharzyk K."/>
            <person name="Murdoch R.W."/>
            <person name="Higgins S."/>
            <person name="Loffler F."/>
        </authorList>
    </citation>
    <scope>NUCLEOTIDE SEQUENCE</scope>
</reference>
<sequence>MGAELAQGDRDGRGDDLALPRRAAGPVRTVLDVQRVAVPVQLVGRDVGRPHLELPAVRGPGTDGEPGDVTAGAGGHRGDPRVVPVEDRPAVLVERLDEFTLGLRGHVLGAELAEVGVPDVEDDGDGGRGDRAQVGDVAEAPGTHLGDEEAGGVVAPGRGERGTDLVVERAERGDRRAGGPQHLGDQILGGGLAGGAGDADHRQVGAGVDDVAGQRGEGALRVVDDQTGHPGILDRPEGDGGDRAGERGPGDVVVAVDLLAGEGDEERPGGRLPGVDDHVRTDEDPLDGARCRPVGWHDPGTDRGGDLGQGAGLHVSPPRSARRYGWPRHRRTG</sequence>
<feature type="compositionally biased region" description="Gly residues" evidence="1">
    <location>
        <begin position="187"/>
        <end position="197"/>
    </location>
</feature>
<feature type="region of interest" description="Disordered" evidence="1">
    <location>
        <begin position="51"/>
        <end position="82"/>
    </location>
</feature>
<evidence type="ECO:0000313" key="2">
    <source>
        <dbReference type="EMBL" id="MPM42308.1"/>
    </source>
</evidence>
<proteinExistence type="predicted"/>
<feature type="compositionally biased region" description="Basic residues" evidence="1">
    <location>
        <begin position="320"/>
        <end position="333"/>
    </location>
</feature>
<feature type="region of interest" description="Disordered" evidence="1">
    <location>
        <begin position="1"/>
        <end position="23"/>
    </location>
</feature>
<feature type="region of interest" description="Disordered" evidence="1">
    <location>
        <begin position="220"/>
        <end position="333"/>
    </location>
</feature>
<comment type="caution">
    <text evidence="2">The sequence shown here is derived from an EMBL/GenBank/DDBJ whole genome shotgun (WGS) entry which is preliminary data.</text>
</comment>
<feature type="compositionally biased region" description="Basic and acidic residues" evidence="1">
    <location>
        <begin position="266"/>
        <end position="290"/>
    </location>
</feature>
<feature type="compositionally biased region" description="Basic and acidic residues" evidence="1">
    <location>
        <begin position="222"/>
        <end position="249"/>
    </location>
</feature>
<accession>A0A644ZPJ3</accession>
<protein>
    <submittedName>
        <fullName evidence="2">Uncharacterized protein</fullName>
    </submittedName>
</protein>
<feature type="compositionally biased region" description="Basic and acidic residues" evidence="1">
    <location>
        <begin position="7"/>
        <end position="19"/>
    </location>
</feature>
<feature type="region of interest" description="Disordered" evidence="1">
    <location>
        <begin position="172"/>
        <end position="203"/>
    </location>
</feature>
<gene>
    <name evidence="2" type="ORF">SDC9_88973</name>
</gene>
<dbReference type="AlphaFoldDB" id="A0A644ZPJ3"/>